<keyword evidence="2" id="KW-0645">Protease</keyword>
<reference evidence="6 7" key="1">
    <citation type="journal article" date="2017" name="Nat. Commun.">
        <title>Genome assembly with in vitro proximity ligation data and whole-genome triplication in lettuce.</title>
        <authorList>
            <person name="Reyes-Chin-Wo S."/>
            <person name="Wang Z."/>
            <person name="Yang X."/>
            <person name="Kozik A."/>
            <person name="Arikit S."/>
            <person name="Song C."/>
            <person name="Xia L."/>
            <person name="Froenicke L."/>
            <person name="Lavelle D.O."/>
            <person name="Truco M.J."/>
            <person name="Xia R."/>
            <person name="Zhu S."/>
            <person name="Xu C."/>
            <person name="Xu H."/>
            <person name="Xu X."/>
            <person name="Cox K."/>
            <person name="Korf I."/>
            <person name="Meyers B.C."/>
            <person name="Michelmore R.W."/>
        </authorList>
    </citation>
    <scope>NUCLEOTIDE SEQUENCE [LARGE SCALE GENOMIC DNA]</scope>
    <source>
        <strain evidence="7">cv. Salinas</strain>
        <tissue evidence="6">Seedlings</tissue>
    </source>
</reference>
<dbReference type="PANTHER" id="PTHR48449:SF1">
    <property type="entry name" value="DUF1985 DOMAIN-CONTAINING PROTEIN"/>
    <property type="match status" value="1"/>
</dbReference>
<sequence>MRSVKKGLNASRDCVDNHDFSLMNTKAFANSKGSSGNIWEVFEVLDDARRAIFRDTVFGYFIDVPRLQGDALLFHKMFLHQIRPDPVLSPDGIKRLYFRVGNTKMVYGPEEFCLITGFNFGEYPKNIGRKGSEKLISSKKRCLLRERLFPDHTNSSVKIGDLKLLILNRTFLALDDVDAVRVSSLGIWIYEMIPTVRACGFASRKNKDLPRMKRWSGTKKLKWVDVNNIWSKMQEGLPPRQNMLPGDGEMTSSYYMSFQEYVYGEGKAVPSPVRDHFRRQDESSSSMSSSGRSHGRGRGSGKHKLDEMLKRLHALKQHVFMNRQPTEVFVEEVNNEQFWNDIIFDDPTVSQRNYDEQVVQDEVMNKNNTTENVFGDIQDDKVLEERNEYAGNKFDDDMFDVNDYSEVKEEWEERNDNAGNKFDDDVPDEDKLIITGIADYFDDDDDKEVTPDKPRSRKPSQYLCPPYTKLHTTPKQKRRTKKKVDIKSTSPVPAPVFGVAHDFSMLRLQPYVAGGEDVIQNYVLHSYDVQHRLFNFVLDRDFWSSLFGHTHDGWLESASITKLSCVQHITIWYRLLMERRFESDRHTIMPPNFFVSHVLEEGQDWRAFMAGIATYPNFMVAWWNVDTVLLPIHSSPNHWLFGELRLASMEVHIYDSLGRGAYEKFKSEGIFSKFERRVANYLDKIKYWARRNIPRIPLNMQFIYEENVPQQSSHLGDCGVFLCMFMEQLVSGQPIRVLIDPKNAALEFRLRMAKIIWGSSLGPILLNGWQKI</sequence>
<dbReference type="GO" id="GO:0006508">
    <property type="term" value="P:proteolysis"/>
    <property type="evidence" value="ECO:0007669"/>
    <property type="project" value="UniProtKB-KW"/>
</dbReference>
<dbReference type="PANTHER" id="PTHR48449">
    <property type="entry name" value="DUF1985 DOMAIN-CONTAINING PROTEIN"/>
    <property type="match status" value="1"/>
</dbReference>
<dbReference type="GO" id="GO:0016929">
    <property type="term" value="F:deSUMOylase activity"/>
    <property type="evidence" value="ECO:0000318"/>
    <property type="project" value="GO_Central"/>
</dbReference>
<keyword evidence="3" id="KW-0378">Hydrolase</keyword>
<comment type="caution">
    <text evidence="6">The sequence shown here is derived from an EMBL/GenBank/DDBJ whole genome shotgun (WGS) entry which is preliminary data.</text>
</comment>
<feature type="compositionally biased region" description="Basic residues" evidence="4">
    <location>
        <begin position="472"/>
        <end position="484"/>
    </location>
</feature>
<feature type="compositionally biased region" description="Low complexity" evidence="4">
    <location>
        <begin position="283"/>
        <end position="292"/>
    </location>
</feature>
<evidence type="ECO:0000256" key="4">
    <source>
        <dbReference type="SAM" id="MobiDB-lite"/>
    </source>
</evidence>
<dbReference type="Gene3D" id="3.40.395.10">
    <property type="entry name" value="Adenoviral Proteinase, Chain A"/>
    <property type="match status" value="1"/>
</dbReference>
<feature type="domain" description="Ubiquitin-like protease family profile" evidence="5">
    <location>
        <begin position="527"/>
        <end position="729"/>
    </location>
</feature>
<dbReference type="Pfam" id="PF02902">
    <property type="entry name" value="Peptidase_C48"/>
    <property type="match status" value="1"/>
</dbReference>
<evidence type="ECO:0000256" key="3">
    <source>
        <dbReference type="ARBA" id="ARBA00022801"/>
    </source>
</evidence>
<dbReference type="InterPro" id="IPR038765">
    <property type="entry name" value="Papain-like_cys_pep_sf"/>
</dbReference>
<comment type="similarity">
    <text evidence="1">Belongs to the peptidase C48 family.</text>
</comment>
<dbReference type="PROSITE" id="PS50600">
    <property type="entry name" value="ULP_PROTEASE"/>
    <property type="match status" value="1"/>
</dbReference>
<accession>A0A9R1V2Q1</accession>
<dbReference type="GO" id="GO:0005634">
    <property type="term" value="C:nucleus"/>
    <property type="evidence" value="ECO:0000318"/>
    <property type="project" value="GO_Central"/>
</dbReference>
<feature type="compositionally biased region" description="Basic residues" evidence="4">
    <location>
        <begin position="293"/>
        <end position="302"/>
    </location>
</feature>
<name>A0A9R1V2Q1_LACSA</name>
<organism evidence="6 7">
    <name type="scientific">Lactuca sativa</name>
    <name type="common">Garden lettuce</name>
    <dbReference type="NCBI Taxonomy" id="4236"/>
    <lineage>
        <taxon>Eukaryota</taxon>
        <taxon>Viridiplantae</taxon>
        <taxon>Streptophyta</taxon>
        <taxon>Embryophyta</taxon>
        <taxon>Tracheophyta</taxon>
        <taxon>Spermatophyta</taxon>
        <taxon>Magnoliopsida</taxon>
        <taxon>eudicotyledons</taxon>
        <taxon>Gunneridae</taxon>
        <taxon>Pentapetalae</taxon>
        <taxon>asterids</taxon>
        <taxon>campanulids</taxon>
        <taxon>Asterales</taxon>
        <taxon>Asteraceae</taxon>
        <taxon>Cichorioideae</taxon>
        <taxon>Cichorieae</taxon>
        <taxon>Lactucinae</taxon>
        <taxon>Lactuca</taxon>
    </lineage>
</organism>
<evidence type="ECO:0000256" key="2">
    <source>
        <dbReference type="ARBA" id="ARBA00022670"/>
    </source>
</evidence>
<protein>
    <recommendedName>
        <fullName evidence="5">Ubiquitin-like protease family profile domain-containing protein</fullName>
    </recommendedName>
</protein>
<dbReference type="AlphaFoldDB" id="A0A9R1V2Q1"/>
<gene>
    <name evidence="6" type="ORF">LSAT_V11C600339320</name>
</gene>
<dbReference type="GO" id="GO:0016926">
    <property type="term" value="P:protein desumoylation"/>
    <property type="evidence" value="ECO:0000318"/>
    <property type="project" value="GO_Central"/>
</dbReference>
<evidence type="ECO:0000256" key="1">
    <source>
        <dbReference type="ARBA" id="ARBA00005234"/>
    </source>
</evidence>
<feature type="region of interest" description="Disordered" evidence="4">
    <location>
        <begin position="277"/>
        <end position="303"/>
    </location>
</feature>
<dbReference type="InterPro" id="IPR003653">
    <property type="entry name" value="Peptidase_C48_C"/>
</dbReference>
<dbReference type="EMBL" id="NBSK02000006">
    <property type="protein sequence ID" value="KAJ0199012.1"/>
    <property type="molecule type" value="Genomic_DNA"/>
</dbReference>
<evidence type="ECO:0000259" key="5">
    <source>
        <dbReference type="PROSITE" id="PS50600"/>
    </source>
</evidence>
<proteinExistence type="inferred from homology"/>
<keyword evidence="7" id="KW-1185">Reference proteome</keyword>
<evidence type="ECO:0000313" key="7">
    <source>
        <dbReference type="Proteomes" id="UP000235145"/>
    </source>
</evidence>
<dbReference type="Proteomes" id="UP000235145">
    <property type="component" value="Unassembled WGS sequence"/>
</dbReference>
<dbReference type="SUPFAM" id="SSF54001">
    <property type="entry name" value="Cysteine proteinases"/>
    <property type="match status" value="1"/>
</dbReference>
<evidence type="ECO:0000313" key="6">
    <source>
        <dbReference type="EMBL" id="KAJ0199012.1"/>
    </source>
</evidence>
<feature type="region of interest" description="Disordered" evidence="4">
    <location>
        <begin position="443"/>
        <end position="485"/>
    </location>
</feature>